<reference evidence="2 3" key="1">
    <citation type="submission" date="2015-07" db="EMBL/GenBank/DDBJ databases">
        <title>Isolation and characterization of JD18-a novel lytic bacteriophage for Klebsiella pneumoniae.</title>
        <authorList>
            <person name="Fan J."/>
            <person name="Zhang X."/>
            <person name="Guo X."/>
            <person name="He P."/>
            <person name="Zhang Y."/>
        </authorList>
    </citation>
    <scope>NUCLEOTIDE SEQUENCE [LARGE SCALE GENOMIC DNA]</scope>
</reference>
<dbReference type="EMBL" id="KT239446">
    <property type="protein sequence ID" value="AKY01941.1"/>
    <property type="molecule type" value="Genomic_DNA"/>
</dbReference>
<accession>A0A0K1Y564</accession>
<gene>
    <name evidence="2" type="ORF">JD18_070</name>
</gene>
<protein>
    <submittedName>
        <fullName evidence="2">Uncharacterized protein</fullName>
    </submittedName>
</protein>
<dbReference type="KEGG" id="vg:26518485"/>
<keyword evidence="3" id="KW-1185">Reference proteome</keyword>
<dbReference type="Proteomes" id="UP000204179">
    <property type="component" value="Segment"/>
</dbReference>
<evidence type="ECO:0000256" key="1">
    <source>
        <dbReference type="SAM" id="Coils"/>
    </source>
</evidence>
<evidence type="ECO:0000313" key="2">
    <source>
        <dbReference type="EMBL" id="AKY01941.1"/>
    </source>
</evidence>
<name>A0A0K1Y564_9CAUD</name>
<feature type="coiled-coil region" evidence="1">
    <location>
        <begin position="293"/>
        <end position="320"/>
    </location>
</feature>
<sequence>MNKNELKMFVAGEFDKHNRKGLSKREKHVKVLAALHDLNPAAYNVAIAGNVARRVLNSMAAHEANYAGFVVENIRRSRWLGAMSAEKQLKKFAIGNAKIYGQRYSFAAGAFKTEERHDRSAAQIFCSEFNANLRRILNRSICLLKGDDRVKYQVSSTSSRNPKGVSFIRAEELDNVTVRIHINSHLSSGKYPARALLAQVRTALEHMDVVKKSCCKQQGENSSVLEVHLDPFKIFPKTLSTTPVIDEDVAHMYLNVVKPLPLTPVNHIEIAKNSITAEMESVKRFIDTKEAELSKHELMMADLVKSLNEYKERYESLEYARSLL</sequence>
<keyword evidence="1" id="KW-0175">Coiled coil</keyword>
<organism evidence="2 3">
    <name type="scientific">Klebsiella phage JD18</name>
    <dbReference type="NCBI Taxonomy" id="1698360"/>
    <lineage>
        <taxon>Viruses</taxon>
        <taxon>Duplodnaviria</taxon>
        <taxon>Heunggongvirae</taxon>
        <taxon>Uroviricota</taxon>
        <taxon>Caudoviricetes</taxon>
        <taxon>Pantevenvirales</taxon>
        <taxon>Straboviridae</taxon>
        <taxon>Tevenvirinae</taxon>
        <taxon>Jiaodavirus</taxon>
        <taxon>Jiaodavirus jd18</taxon>
    </lineage>
</organism>
<proteinExistence type="predicted"/>
<evidence type="ECO:0000313" key="3">
    <source>
        <dbReference type="Proteomes" id="UP000204179"/>
    </source>
</evidence>
<dbReference type="GeneID" id="26518485"/>
<dbReference type="RefSeq" id="YP_009190651.1">
    <property type="nucleotide sequence ID" value="NC_028686.1"/>
</dbReference>